<reference evidence="1 2" key="1">
    <citation type="submission" date="2016-11" db="EMBL/GenBank/DDBJ databases">
        <authorList>
            <person name="Jaros S."/>
            <person name="Januszkiewicz K."/>
            <person name="Wedrychowicz H."/>
        </authorList>
    </citation>
    <scope>NUCLEOTIDE SEQUENCE [LARGE SCALE GENOMIC DNA]</scope>
    <source>
        <strain evidence="1">NCIMB 2154T</strain>
    </source>
</reference>
<dbReference type="EMBL" id="LT634361">
    <property type="protein sequence ID" value="SFZ79941.1"/>
    <property type="molecule type" value="Genomic_DNA"/>
</dbReference>
<evidence type="ECO:0000313" key="2">
    <source>
        <dbReference type="Proteomes" id="UP000231564"/>
    </source>
</evidence>
<organism evidence="1 2">
    <name type="scientific">Tenacibaculum maritimum NCIMB 2154</name>
    <dbReference type="NCBI Taxonomy" id="1349785"/>
    <lineage>
        <taxon>Bacteria</taxon>
        <taxon>Pseudomonadati</taxon>
        <taxon>Bacteroidota</taxon>
        <taxon>Flavobacteriia</taxon>
        <taxon>Flavobacteriales</taxon>
        <taxon>Flavobacteriaceae</taxon>
        <taxon>Tenacibaculum</taxon>
    </lineage>
</organism>
<dbReference type="GeneID" id="47721634"/>
<sequence>MNKNILLIFSILLTINVFGQINNNKNSWQIGVGLAITKFGESDAQFIGDKHLIQIPRVNLTMPISQKLSFDGALSFNTIDGVIKNSINYLSLDGSLRYNFNSFLGKIYPYVFTGGSLVDSERKTTPTLNVGAGATYWISDKVGLNTQLYYKYSFESFESMRSHIQITAGFVFDLNWSNVFGRGIGTTRVRTSSCHYDQHKI</sequence>
<dbReference type="STRING" id="1349785.GCA_000509405_00936"/>
<proteinExistence type="predicted"/>
<dbReference type="KEGG" id="tmar:MARIT_0020"/>
<dbReference type="RefSeq" id="WP_024741762.1">
    <property type="nucleotide sequence ID" value="NZ_BAUG01000035.1"/>
</dbReference>
<dbReference type="AlphaFoldDB" id="A0A2H1E6F6"/>
<accession>A0A2H1E6F6</accession>
<evidence type="ECO:0008006" key="3">
    <source>
        <dbReference type="Google" id="ProtNLM"/>
    </source>
</evidence>
<dbReference type="SUPFAM" id="SSF56925">
    <property type="entry name" value="OMPA-like"/>
    <property type="match status" value="1"/>
</dbReference>
<evidence type="ECO:0000313" key="1">
    <source>
        <dbReference type="EMBL" id="SFZ79941.1"/>
    </source>
</evidence>
<gene>
    <name evidence="1" type="ORF">MARIT_0020</name>
</gene>
<dbReference type="Gene3D" id="2.40.160.20">
    <property type="match status" value="1"/>
</dbReference>
<dbReference type="InterPro" id="IPR011250">
    <property type="entry name" value="OMP/PagP_B-barrel"/>
</dbReference>
<dbReference type="Proteomes" id="UP000231564">
    <property type="component" value="Chromosome MARIT"/>
</dbReference>
<keyword evidence="2" id="KW-1185">Reference proteome</keyword>
<dbReference type="OrthoDB" id="1190694at2"/>
<name>A0A2H1E6F6_9FLAO</name>
<protein>
    <recommendedName>
        <fullName evidence="3">Outer membrane protein beta-barrel domain-containing protein</fullName>
    </recommendedName>
</protein>